<dbReference type="GO" id="GO:0005634">
    <property type="term" value="C:nucleus"/>
    <property type="evidence" value="ECO:0007669"/>
    <property type="project" value="TreeGrafter"/>
</dbReference>
<dbReference type="GO" id="GO:0000076">
    <property type="term" value="P:DNA replication checkpoint signaling"/>
    <property type="evidence" value="ECO:0007669"/>
    <property type="project" value="TreeGrafter"/>
</dbReference>
<dbReference type="SUPFAM" id="SSF46785">
    <property type="entry name" value="Winged helix' DNA-binding domain"/>
    <property type="match status" value="1"/>
</dbReference>
<keyword evidence="7" id="KW-1185">Reference proteome</keyword>
<dbReference type="InterPro" id="IPR014939">
    <property type="entry name" value="CDT1_Gemini-bd-like"/>
</dbReference>
<dbReference type="OrthoDB" id="341730at2759"/>
<dbReference type="EMBL" id="VYZN01000025">
    <property type="protein sequence ID" value="KAE9535923.1"/>
    <property type="molecule type" value="Genomic_DNA"/>
</dbReference>
<dbReference type="InterPro" id="IPR045173">
    <property type="entry name" value="Cdt1"/>
</dbReference>
<dbReference type="InterPro" id="IPR036390">
    <property type="entry name" value="WH_DNA-bd_sf"/>
</dbReference>
<organism evidence="6 7">
    <name type="scientific">Aphis glycines</name>
    <name type="common">Soybean aphid</name>
    <dbReference type="NCBI Taxonomy" id="307491"/>
    <lineage>
        <taxon>Eukaryota</taxon>
        <taxon>Metazoa</taxon>
        <taxon>Ecdysozoa</taxon>
        <taxon>Arthropoda</taxon>
        <taxon>Hexapoda</taxon>
        <taxon>Insecta</taxon>
        <taxon>Pterygota</taxon>
        <taxon>Neoptera</taxon>
        <taxon>Paraneoptera</taxon>
        <taxon>Hemiptera</taxon>
        <taxon>Sternorrhyncha</taxon>
        <taxon>Aphidomorpha</taxon>
        <taxon>Aphidoidea</taxon>
        <taxon>Aphididae</taxon>
        <taxon>Aphidini</taxon>
        <taxon>Aphis</taxon>
        <taxon>Aphis</taxon>
    </lineage>
</organism>
<dbReference type="GO" id="GO:0000278">
    <property type="term" value="P:mitotic cell cycle"/>
    <property type="evidence" value="ECO:0007669"/>
    <property type="project" value="TreeGrafter"/>
</dbReference>
<gene>
    <name evidence="6" type="ORF">AGLY_007824</name>
</gene>
<keyword evidence="2" id="KW-0131">Cell cycle</keyword>
<evidence type="ECO:0000313" key="6">
    <source>
        <dbReference type="EMBL" id="KAE9535923.1"/>
    </source>
</evidence>
<dbReference type="GO" id="GO:0003677">
    <property type="term" value="F:DNA binding"/>
    <property type="evidence" value="ECO:0007669"/>
    <property type="project" value="InterPro"/>
</dbReference>
<dbReference type="GO" id="GO:0071163">
    <property type="term" value="P:DNA replication preinitiation complex assembly"/>
    <property type="evidence" value="ECO:0007669"/>
    <property type="project" value="InterPro"/>
</dbReference>
<comment type="similarity">
    <text evidence="1">Belongs to the Cdt1 family.</text>
</comment>
<evidence type="ECO:0000256" key="2">
    <source>
        <dbReference type="ARBA" id="ARBA00023306"/>
    </source>
</evidence>
<feature type="region of interest" description="Disordered" evidence="4">
    <location>
        <begin position="1"/>
        <end position="32"/>
    </location>
</feature>
<evidence type="ECO:0000256" key="1">
    <source>
        <dbReference type="ARBA" id="ARBA00008356"/>
    </source>
</evidence>
<proteinExistence type="inferred from homology"/>
<reference evidence="6 7" key="1">
    <citation type="submission" date="2019-08" db="EMBL/GenBank/DDBJ databases">
        <title>The genome of the soybean aphid Biotype 1, its phylome, world population structure and adaptation to the North American continent.</title>
        <authorList>
            <person name="Giordano R."/>
            <person name="Donthu R.K."/>
            <person name="Hernandez A.G."/>
            <person name="Wright C.L."/>
            <person name="Zimin A.V."/>
        </authorList>
    </citation>
    <scope>NUCLEOTIDE SEQUENCE [LARGE SCALE GENOMIC DNA]</scope>
    <source>
        <tissue evidence="6">Whole aphids</tissue>
    </source>
</reference>
<sequence length="593" mass="68035">METQKTMDSFIKSRKRPTNDNGLLKKGLTNNSLGISKPTRKLSFDSTGQQTIKKPKIDSGTPKTIFQNNINAVVVNNANKNTFEKKEAEIKNDIHLERATTPDQTESTKAKLRKDLDLGEFRKIVRRKFNIKKLQEKLNAVEQSQIDLKAAESKVETAKSHYLSSFKSVDLLVDTSPAKVASSPVAQSQLKPTALFLSPAQSIVSPRKVMNTRMTHPKEYISPKKLLSEVGSLLAFSPSKRYAALVDSKTLPLPLKYRILDELFKAVETVSSMMFVRKEKITFNKLKRGVQHMTRKNFTELHLAQIKTVVPDFFKFVLAKSPKEKSNYELVIIPSYGTKNEDNIDLIELTIRRKKAFSNALLDIMKEHHEKYLNSLIPPIVIEKDKITRWHPEFDVETAKDIIPSTLPKIEINKAKIETAKDLLDKSHALFAYNNRLNRTVNTMNNENKSLPEKKFPTTDAKDALKGALKGIPKSFLKKIQEKQAQKAKELMTRSVGQLDEDRMMNRLPDIARRMRTYFVQLQRNVMPFKKVIDQLKQSYPEAMTDEDWKAHLNLLQEKVPHWIVSKIFDGVEHIRIDKKVEFEETVIKTLKN</sequence>
<dbReference type="Pfam" id="PF08839">
    <property type="entry name" value="CDT1"/>
    <property type="match status" value="1"/>
</dbReference>
<dbReference type="InterPro" id="IPR032054">
    <property type="entry name" value="Cdt1_C"/>
</dbReference>
<comment type="caution">
    <text evidence="6">The sequence shown here is derived from an EMBL/GenBank/DDBJ whole genome shotgun (WGS) entry which is preliminary data.</text>
</comment>
<dbReference type="GO" id="GO:0070182">
    <property type="term" value="F:DNA polymerase binding"/>
    <property type="evidence" value="ECO:0007669"/>
    <property type="project" value="TreeGrafter"/>
</dbReference>
<protein>
    <recommendedName>
        <fullName evidence="5">CDT1 Geminin-binding domain-containing protein</fullName>
    </recommendedName>
</protein>
<dbReference type="Gene3D" id="1.10.10.1420">
    <property type="entry name" value="DNA replication factor Cdt1, C-terminal WH domain"/>
    <property type="match status" value="1"/>
</dbReference>
<dbReference type="InterPro" id="IPR038090">
    <property type="entry name" value="Cdt1_C_WH_dom_sf"/>
</dbReference>
<dbReference type="CDD" id="cd08674">
    <property type="entry name" value="Cdt1_m"/>
    <property type="match status" value="1"/>
</dbReference>
<feature type="domain" description="CDT1 Geminin-binding" evidence="5">
    <location>
        <begin position="253"/>
        <end position="409"/>
    </location>
</feature>
<name>A0A6G0TPD1_APHGL</name>
<dbReference type="Pfam" id="PF16679">
    <property type="entry name" value="CDT1_C"/>
    <property type="match status" value="1"/>
</dbReference>
<evidence type="ECO:0000313" key="7">
    <source>
        <dbReference type="Proteomes" id="UP000475862"/>
    </source>
</evidence>
<keyword evidence="3" id="KW-0175">Coiled coil</keyword>
<dbReference type="Proteomes" id="UP000475862">
    <property type="component" value="Unassembled WGS sequence"/>
</dbReference>
<evidence type="ECO:0000256" key="3">
    <source>
        <dbReference type="SAM" id="Coils"/>
    </source>
</evidence>
<evidence type="ECO:0000259" key="5">
    <source>
        <dbReference type="SMART" id="SM01075"/>
    </source>
</evidence>
<dbReference type="SMART" id="SM01075">
    <property type="entry name" value="CDT1"/>
    <property type="match status" value="1"/>
</dbReference>
<dbReference type="GO" id="GO:0030174">
    <property type="term" value="P:regulation of DNA-templated DNA replication initiation"/>
    <property type="evidence" value="ECO:0007669"/>
    <property type="project" value="InterPro"/>
</dbReference>
<dbReference type="PANTHER" id="PTHR28637">
    <property type="entry name" value="DNA REPLICATION FACTOR CDT1"/>
    <property type="match status" value="1"/>
</dbReference>
<accession>A0A6G0TPD1</accession>
<feature type="coiled-coil region" evidence="3">
    <location>
        <begin position="131"/>
        <end position="161"/>
    </location>
</feature>
<dbReference type="PANTHER" id="PTHR28637:SF1">
    <property type="entry name" value="DNA REPLICATION FACTOR CDT1"/>
    <property type="match status" value="1"/>
</dbReference>
<dbReference type="AlphaFoldDB" id="A0A6G0TPD1"/>
<evidence type="ECO:0000256" key="4">
    <source>
        <dbReference type="SAM" id="MobiDB-lite"/>
    </source>
</evidence>
<dbReference type="CDD" id="cd08767">
    <property type="entry name" value="Cdt1_c"/>
    <property type="match status" value="1"/>
</dbReference>